<evidence type="ECO:0000256" key="3">
    <source>
        <dbReference type="ARBA" id="ARBA00022737"/>
    </source>
</evidence>
<evidence type="ECO:0000313" key="14">
    <source>
        <dbReference type="Proteomes" id="UP000515159"/>
    </source>
</evidence>
<evidence type="ECO:0000256" key="9">
    <source>
        <dbReference type="PROSITE-ProRule" id="PRU00206"/>
    </source>
</evidence>
<dbReference type="CTD" id="60401"/>
<keyword evidence="14" id="KW-1185">Reference proteome</keyword>
<keyword evidence="5 11" id="KW-0472">Membrane</keyword>
<evidence type="ECO:0000313" key="18">
    <source>
        <dbReference type="RefSeq" id="XP_033802840.1"/>
    </source>
</evidence>
<evidence type="ECO:0000259" key="13">
    <source>
        <dbReference type="PROSITE" id="PS50050"/>
    </source>
</evidence>
<feature type="signal peptide" evidence="12">
    <location>
        <begin position="1"/>
        <end position="27"/>
    </location>
</feature>
<gene>
    <name evidence="15 16 17 18" type="primary">EDA2R</name>
</gene>
<name>A0A6P8QXF6_GEOSA</name>
<keyword evidence="3" id="KW-0677">Repeat</keyword>
<dbReference type="Gene3D" id="2.10.50.10">
    <property type="entry name" value="Tumor Necrosis Factor Receptor, subunit A, domain 2"/>
    <property type="match status" value="2"/>
</dbReference>
<keyword evidence="4 11" id="KW-1133">Transmembrane helix</keyword>
<evidence type="ECO:0000313" key="15">
    <source>
        <dbReference type="RefSeq" id="XP_033802837.1"/>
    </source>
</evidence>
<feature type="transmembrane region" description="Helical" evidence="11">
    <location>
        <begin position="168"/>
        <end position="192"/>
    </location>
</feature>
<dbReference type="GO" id="GO:0046330">
    <property type="term" value="P:positive regulation of JNK cascade"/>
    <property type="evidence" value="ECO:0007669"/>
    <property type="project" value="InterPro"/>
</dbReference>
<dbReference type="Pfam" id="PF00020">
    <property type="entry name" value="TNFR_c6"/>
    <property type="match status" value="1"/>
</dbReference>
<dbReference type="OrthoDB" id="10017617at2759"/>
<feature type="region of interest" description="Disordered" evidence="10">
    <location>
        <begin position="222"/>
        <end position="258"/>
    </location>
</feature>
<dbReference type="PANTHER" id="PTHR12120">
    <property type="entry name" value="TNFR-CYS DOMAIN-CONTAINING PROTEIN"/>
    <property type="match status" value="1"/>
</dbReference>
<feature type="compositionally biased region" description="Polar residues" evidence="10">
    <location>
        <begin position="227"/>
        <end position="242"/>
    </location>
</feature>
<dbReference type="RefSeq" id="XP_033802840.1">
    <property type="nucleotide sequence ID" value="XM_033946949.1"/>
</dbReference>
<reference evidence="15 16" key="1">
    <citation type="submission" date="2025-04" db="UniProtKB">
        <authorList>
            <consortium name="RefSeq"/>
        </authorList>
    </citation>
    <scope>IDENTIFICATION</scope>
</reference>
<evidence type="ECO:0000256" key="11">
    <source>
        <dbReference type="SAM" id="Phobius"/>
    </source>
</evidence>
<dbReference type="PROSITE" id="PS00652">
    <property type="entry name" value="TNFR_NGFR_1"/>
    <property type="match status" value="2"/>
</dbReference>
<dbReference type="GO" id="GO:0005886">
    <property type="term" value="C:plasma membrane"/>
    <property type="evidence" value="ECO:0007669"/>
    <property type="project" value="TreeGrafter"/>
</dbReference>
<organism evidence="14 15">
    <name type="scientific">Geotrypetes seraphini</name>
    <name type="common">Gaboon caecilian</name>
    <name type="synonym">Caecilia seraphini</name>
    <dbReference type="NCBI Taxonomy" id="260995"/>
    <lineage>
        <taxon>Eukaryota</taxon>
        <taxon>Metazoa</taxon>
        <taxon>Chordata</taxon>
        <taxon>Craniata</taxon>
        <taxon>Vertebrata</taxon>
        <taxon>Euteleostomi</taxon>
        <taxon>Amphibia</taxon>
        <taxon>Gymnophiona</taxon>
        <taxon>Geotrypetes</taxon>
    </lineage>
</organism>
<protein>
    <submittedName>
        <fullName evidence="15 16">Tumor necrosis factor receptor superfamily member 27 isoform X1</fullName>
    </submittedName>
</protein>
<dbReference type="RefSeq" id="XP_033802837.1">
    <property type="nucleotide sequence ID" value="XM_033946946.1"/>
</dbReference>
<evidence type="ECO:0000256" key="8">
    <source>
        <dbReference type="ARBA" id="ARBA00023180"/>
    </source>
</evidence>
<keyword evidence="6 9" id="KW-1015">Disulfide bond</keyword>
<evidence type="ECO:0000256" key="7">
    <source>
        <dbReference type="ARBA" id="ARBA00023170"/>
    </source>
</evidence>
<feature type="disulfide bond" evidence="9">
    <location>
        <begin position="47"/>
        <end position="60"/>
    </location>
</feature>
<keyword evidence="2 11" id="KW-0812">Transmembrane</keyword>
<dbReference type="AlphaFoldDB" id="A0A6P8QXF6"/>
<comment type="caution">
    <text evidence="9">Lacks conserved residue(s) required for the propagation of feature annotation.</text>
</comment>
<dbReference type="FunFam" id="2.10.50.10:FF:000003">
    <property type="entry name" value="Tumor necrosis factor receptor superfamily member 19"/>
    <property type="match status" value="1"/>
</dbReference>
<evidence type="ECO:0000256" key="5">
    <source>
        <dbReference type="ARBA" id="ARBA00023136"/>
    </source>
</evidence>
<evidence type="ECO:0000313" key="16">
    <source>
        <dbReference type="RefSeq" id="XP_033802838.1"/>
    </source>
</evidence>
<dbReference type="SMART" id="SM00208">
    <property type="entry name" value="TNFR"/>
    <property type="match status" value="2"/>
</dbReference>
<feature type="domain" description="TNFR-Cys" evidence="13">
    <location>
        <begin position="31"/>
        <end position="70"/>
    </location>
</feature>
<evidence type="ECO:0000256" key="10">
    <source>
        <dbReference type="SAM" id="MobiDB-lite"/>
    </source>
</evidence>
<evidence type="ECO:0000256" key="1">
    <source>
        <dbReference type="ARBA" id="ARBA00004167"/>
    </source>
</evidence>
<dbReference type="Proteomes" id="UP000515159">
    <property type="component" value="Chromosome 5"/>
</dbReference>
<dbReference type="PANTHER" id="PTHR12120:SF8">
    <property type="entry name" value="TUMOR NECROSIS FACTOR RECEPTOR SUPERFAMILY MEMBER 27"/>
    <property type="match status" value="1"/>
</dbReference>
<feature type="chain" id="PRO_5044654055" evidence="12">
    <location>
        <begin position="28"/>
        <end position="553"/>
    </location>
</feature>
<dbReference type="KEGG" id="gsh:117361512"/>
<dbReference type="PROSITE" id="PS50050">
    <property type="entry name" value="TNFR_NGFR_2"/>
    <property type="match status" value="1"/>
</dbReference>
<evidence type="ECO:0000256" key="6">
    <source>
        <dbReference type="ARBA" id="ARBA00023157"/>
    </source>
</evidence>
<keyword evidence="7 15" id="KW-0675">Receptor</keyword>
<dbReference type="GO" id="GO:0043123">
    <property type="term" value="P:positive regulation of canonical NF-kappaB signal transduction"/>
    <property type="evidence" value="ECO:0007669"/>
    <property type="project" value="InterPro"/>
</dbReference>
<evidence type="ECO:0000256" key="4">
    <source>
        <dbReference type="ARBA" id="ARBA00022989"/>
    </source>
</evidence>
<proteinExistence type="predicted"/>
<dbReference type="GO" id="GO:0038023">
    <property type="term" value="F:signaling receptor activity"/>
    <property type="evidence" value="ECO:0007669"/>
    <property type="project" value="InterPro"/>
</dbReference>
<keyword evidence="8" id="KW-0325">Glycoprotein</keyword>
<evidence type="ECO:0000256" key="12">
    <source>
        <dbReference type="SAM" id="SignalP"/>
    </source>
</evidence>
<sequence>MARKGFPPPPPLLLLLLSLTELCFSLANPPECQESEYRDAQGRCVPCRECGPGQELSKECGYGEGGDGQCVTCQVRRFKNDWGHHRCKTCLACVLVNRVQKSNCTAVANTVCGECLPGFYSKTRIGGLQDQECIPCTQQTPITESQCMSRVGQLETVAPSLPSHNHTVLAVVIGTALGLILLALGVLSILYCRSFMKRQVQQAFLRSEDEAVQMVLFTARPPCDPQHPTSASDTDTSQQVQGPTEEAQPVTASRNGSCSPPCPLQPGLPCAPVPLPVREPQLIRSLSETQPLLRNSGCSGSSVSSEARQSPGGCVTPFLQCPTASPCASEPQQHWAHSPVECTELDLQKFSTEMGLTETEDQEQVRNQGSRTAVGDGTAMKMEARVGCVRTANLQKAHVPEGACQESCSGLRPVLQNEVDEMQSQVSRTGHMTQGLHIGKISPATVLLLSLKLDPFLPGVKNFLDVGVDLGIPTEHLRQMTGFGHLHTYLSSTSPYTIPVLLQSLYKLQRWDALSLLCDHLTQSWGHSCREASSPGDFQCHIWAERGRGTVRD</sequence>
<dbReference type="InterPro" id="IPR047526">
    <property type="entry name" value="TNR19/27/EDAR"/>
</dbReference>
<dbReference type="GeneID" id="117361512"/>
<dbReference type="RefSeq" id="XP_033802839.1">
    <property type="nucleotide sequence ID" value="XM_033946948.1"/>
</dbReference>
<dbReference type="InterPro" id="IPR001368">
    <property type="entry name" value="TNFR/NGFR_Cys_rich_reg"/>
</dbReference>
<evidence type="ECO:0000256" key="2">
    <source>
        <dbReference type="ARBA" id="ARBA00022692"/>
    </source>
</evidence>
<dbReference type="RefSeq" id="XP_033802838.1">
    <property type="nucleotide sequence ID" value="XM_033946947.1"/>
</dbReference>
<accession>A0A6P8QXF6</accession>
<evidence type="ECO:0000313" key="17">
    <source>
        <dbReference type="RefSeq" id="XP_033802839.1"/>
    </source>
</evidence>
<feature type="repeat" description="TNFR-Cys" evidence="9">
    <location>
        <begin position="31"/>
        <end position="70"/>
    </location>
</feature>
<comment type="subcellular location">
    <subcellularLocation>
        <location evidence="1">Membrane</location>
        <topology evidence="1">Single-pass membrane protein</topology>
    </subcellularLocation>
</comment>
<keyword evidence="12" id="KW-0732">Signal</keyword>